<keyword evidence="2" id="KW-1185">Reference proteome</keyword>
<sequence>MKTSNVALAIDSVLVKKKIDIIPVFKSLEEEYQMRIQASWSGITAHTPERRIYTHGHPTTKMATTPEQRTTYRLRLLKFLRWLYANNYTTGPLLEIKSWLEEQEEW</sequence>
<dbReference type="GeneID" id="26626742"/>
<name>A0A0B4SJR2_9CAUD</name>
<organism evidence="1 2">
    <name type="scientific">Proteus phage pPM_01</name>
    <dbReference type="NCBI Taxonomy" id="1567485"/>
    <lineage>
        <taxon>Viruses</taxon>
        <taxon>Duplodnaviria</taxon>
        <taxon>Heunggongvirae</taxon>
        <taxon>Uroviricota</taxon>
        <taxon>Caudoviricetes</taxon>
        <taxon>Casjensviridae</taxon>
        <taxon>Lavrentievavirus</taxon>
        <taxon>Lavrentievavirus pPM01</taxon>
    </lineage>
</organism>
<accession>A0A0B4SJR2</accession>
<dbReference type="KEGG" id="vg:26626742"/>
<dbReference type="EMBL" id="KP063118">
    <property type="protein sequence ID" value="AJA41268.1"/>
    <property type="molecule type" value="Genomic_DNA"/>
</dbReference>
<dbReference type="RefSeq" id="YP_009199631.1">
    <property type="nucleotide sequence ID" value="NC_028812.1"/>
</dbReference>
<proteinExistence type="predicted"/>
<evidence type="ECO:0000313" key="1">
    <source>
        <dbReference type="EMBL" id="AJA41268.1"/>
    </source>
</evidence>
<gene>
    <name evidence="1" type="ORF">pPM01_0018</name>
</gene>
<reference evidence="1 2" key="1">
    <citation type="submission" date="2014-10" db="EMBL/GenBank/DDBJ databases">
        <title>Characterization of phage pPM_01 specific to Proteus mirabilis.</title>
        <authorList>
            <person name="Wirjon I.A."/>
            <person name="Mat Arip Y."/>
        </authorList>
    </citation>
    <scope>NUCLEOTIDE SEQUENCE [LARGE SCALE GENOMIC DNA]</scope>
</reference>
<evidence type="ECO:0000313" key="2">
    <source>
        <dbReference type="Proteomes" id="UP000031807"/>
    </source>
</evidence>
<dbReference type="Proteomes" id="UP000031807">
    <property type="component" value="Segment"/>
</dbReference>
<protein>
    <submittedName>
        <fullName evidence="1">Uncharacterized protein</fullName>
    </submittedName>
</protein>